<comment type="caution">
    <text evidence="2">The sequence shown here is derived from an EMBL/GenBank/DDBJ whole genome shotgun (WGS) entry which is preliminary data.</text>
</comment>
<accession>A0ABU3SA80</accession>
<evidence type="ECO:0000259" key="1">
    <source>
        <dbReference type="Pfam" id="PF13274"/>
    </source>
</evidence>
<feature type="domain" description="Antitoxin SocA-like Panacea" evidence="1">
    <location>
        <begin position="30"/>
        <end position="138"/>
    </location>
</feature>
<dbReference type="Proteomes" id="UP001254257">
    <property type="component" value="Unassembled WGS sequence"/>
</dbReference>
<reference evidence="2 3" key="1">
    <citation type="submission" date="2023-09" db="EMBL/GenBank/DDBJ databases">
        <title>Whole genome shotgun sequencing (WGS) of Bosea sp. ZW T0_25, isolated from stored onions (Allium cepa).</title>
        <authorList>
            <person name="Stoll D.A."/>
            <person name="Huch M."/>
        </authorList>
    </citation>
    <scope>NUCLEOTIDE SEQUENCE [LARGE SCALE GENOMIC DNA]</scope>
    <source>
        <strain evidence="2 3">ZW T0_25</strain>
    </source>
</reference>
<organism evidence="2 3">
    <name type="scientific">Bosea rubneri</name>
    <dbReference type="NCBI Taxonomy" id="3075434"/>
    <lineage>
        <taxon>Bacteria</taxon>
        <taxon>Pseudomonadati</taxon>
        <taxon>Pseudomonadota</taxon>
        <taxon>Alphaproteobacteria</taxon>
        <taxon>Hyphomicrobiales</taxon>
        <taxon>Boseaceae</taxon>
        <taxon>Bosea</taxon>
    </lineage>
</organism>
<protein>
    <submittedName>
        <fullName evidence="2">Panacea domain-containing protein</fullName>
    </submittedName>
</protein>
<evidence type="ECO:0000313" key="3">
    <source>
        <dbReference type="Proteomes" id="UP001254257"/>
    </source>
</evidence>
<dbReference type="RefSeq" id="WP_316019449.1">
    <property type="nucleotide sequence ID" value="NZ_JAWDID010000026.1"/>
</dbReference>
<evidence type="ECO:0000313" key="2">
    <source>
        <dbReference type="EMBL" id="MDU0341636.1"/>
    </source>
</evidence>
<sequence length="178" mass="20375">MKPEFDREKFKAVVHYLCRHAGNDFGKIKLHKALYFADMLHFIDKGQPLTGVDYVKQKFGPTARHLTWGLDELAGDGAIRISQENYFGLPKYAFQALREPTTNRLSDEDRALLDEVLRFVSDYSATAISELSHNEAWHAFEIGAVIPYETAYWLVPTEITDDDMVWAEAQMREHAHAG</sequence>
<dbReference type="Pfam" id="PF13274">
    <property type="entry name" value="SocA_Panacea"/>
    <property type="match status" value="1"/>
</dbReference>
<proteinExistence type="predicted"/>
<keyword evidence="3" id="KW-1185">Reference proteome</keyword>
<gene>
    <name evidence="2" type="ORF">RKE40_17185</name>
</gene>
<dbReference type="EMBL" id="JAWDID010000026">
    <property type="protein sequence ID" value="MDU0341636.1"/>
    <property type="molecule type" value="Genomic_DNA"/>
</dbReference>
<name>A0ABU3SA80_9HYPH</name>
<dbReference type="InterPro" id="IPR025272">
    <property type="entry name" value="SocA_Panacea"/>
</dbReference>